<keyword evidence="2" id="KW-0963">Cytoplasm</keyword>
<dbReference type="GO" id="GO:0005856">
    <property type="term" value="C:cytoskeleton"/>
    <property type="evidence" value="ECO:0007669"/>
    <property type="project" value="UniProtKB-SubCell"/>
</dbReference>
<dbReference type="InterPro" id="IPR048491">
    <property type="entry name" value="XMAP215_CLASP_TOG"/>
</dbReference>
<feature type="region of interest" description="Disordered" evidence="4">
    <location>
        <begin position="1081"/>
        <end position="1128"/>
    </location>
</feature>
<feature type="compositionally biased region" description="Low complexity" evidence="4">
    <location>
        <begin position="3199"/>
        <end position="3211"/>
    </location>
</feature>
<reference evidence="7 8" key="1">
    <citation type="submission" date="2011-08" db="EMBL/GenBank/DDBJ databases">
        <title>The Genome Sequence of Plasmodium vivax Mauritania I.</title>
        <authorList>
            <consortium name="The Broad Institute Genome Sequencing Platform"/>
            <consortium name="The Broad Institute Genome Sequencing Center for Infectious Disease"/>
            <person name="Neafsey D."/>
            <person name="Carlton J."/>
            <person name="Barnwell J."/>
            <person name="Collins W."/>
            <person name="Escalante A."/>
            <person name="Mullikin J."/>
            <person name="Saul A."/>
            <person name="Guigo R."/>
            <person name="Camara F."/>
            <person name="Young S.K."/>
            <person name="Zeng Q."/>
            <person name="Gargeya S."/>
            <person name="Fitzgerald M."/>
            <person name="Haas B."/>
            <person name="Abouelleil A."/>
            <person name="Alvarado L."/>
            <person name="Arachchi H.M."/>
            <person name="Berlin A."/>
            <person name="Brown A."/>
            <person name="Chapman S.B."/>
            <person name="Chen Z."/>
            <person name="Dunbar C."/>
            <person name="Freedman E."/>
            <person name="Gearin G."/>
            <person name="Gellesch M."/>
            <person name="Goldberg J."/>
            <person name="Griggs A."/>
            <person name="Gujja S."/>
            <person name="Heiman D."/>
            <person name="Howarth C."/>
            <person name="Larson L."/>
            <person name="Lui A."/>
            <person name="MacDonald P.J.P."/>
            <person name="Montmayeur A."/>
            <person name="Murphy C."/>
            <person name="Neiman D."/>
            <person name="Pearson M."/>
            <person name="Priest M."/>
            <person name="Roberts A."/>
            <person name="Saif S."/>
            <person name="Shea T."/>
            <person name="Shenoy N."/>
            <person name="Sisk P."/>
            <person name="Stolte C."/>
            <person name="Sykes S."/>
            <person name="Wortman J."/>
            <person name="Nusbaum C."/>
            <person name="Birren B."/>
        </authorList>
    </citation>
    <scope>NUCLEOTIDE SEQUENCE [LARGE SCALE GENOMIC DNA]</scope>
    <source>
        <strain evidence="7 8">Mauritania I</strain>
    </source>
</reference>
<organism evidence="7 8">
    <name type="scientific">Plasmodium vivax Mauritania I</name>
    <dbReference type="NCBI Taxonomy" id="1035515"/>
    <lineage>
        <taxon>Eukaryota</taxon>
        <taxon>Sar</taxon>
        <taxon>Alveolata</taxon>
        <taxon>Apicomplexa</taxon>
        <taxon>Aconoidasida</taxon>
        <taxon>Haemosporida</taxon>
        <taxon>Plasmodiidae</taxon>
        <taxon>Plasmodium</taxon>
        <taxon>Plasmodium (Plasmodium)</taxon>
    </lineage>
</organism>
<feature type="compositionally biased region" description="Basic and acidic residues" evidence="4">
    <location>
        <begin position="2603"/>
        <end position="2649"/>
    </location>
</feature>
<dbReference type="SMART" id="SM01349">
    <property type="entry name" value="TOG"/>
    <property type="match status" value="2"/>
</dbReference>
<evidence type="ECO:0000256" key="5">
    <source>
        <dbReference type="SAM" id="Phobius"/>
    </source>
</evidence>
<feature type="compositionally biased region" description="Basic and acidic residues" evidence="4">
    <location>
        <begin position="2684"/>
        <end position="2694"/>
    </location>
</feature>
<feature type="compositionally biased region" description="Gly residues" evidence="4">
    <location>
        <begin position="38"/>
        <end position="48"/>
    </location>
</feature>
<dbReference type="Pfam" id="PF21041">
    <property type="entry name" value="XMAP215_CLASP_TOG"/>
    <property type="match status" value="1"/>
</dbReference>
<feature type="compositionally biased region" description="Low complexity" evidence="4">
    <location>
        <begin position="49"/>
        <end position="66"/>
    </location>
</feature>
<evidence type="ECO:0000256" key="3">
    <source>
        <dbReference type="ARBA" id="ARBA00023212"/>
    </source>
</evidence>
<dbReference type="SUPFAM" id="SSF48371">
    <property type="entry name" value="ARM repeat"/>
    <property type="match status" value="3"/>
</dbReference>
<keyword evidence="3" id="KW-0206">Cytoskeleton</keyword>
<feature type="compositionally biased region" description="Polar residues" evidence="4">
    <location>
        <begin position="3148"/>
        <end position="3157"/>
    </location>
</feature>
<feature type="region of interest" description="Disordered" evidence="4">
    <location>
        <begin position="1152"/>
        <end position="1206"/>
    </location>
</feature>
<feature type="region of interest" description="Disordered" evidence="4">
    <location>
        <begin position="1"/>
        <end position="98"/>
    </location>
</feature>
<gene>
    <name evidence="7" type="ORF">PVMG_00331</name>
</gene>
<evidence type="ECO:0000256" key="4">
    <source>
        <dbReference type="SAM" id="MobiDB-lite"/>
    </source>
</evidence>
<dbReference type="OrthoDB" id="377790at2759"/>
<feature type="compositionally biased region" description="Basic and acidic residues" evidence="4">
    <location>
        <begin position="2659"/>
        <end position="2669"/>
    </location>
</feature>
<feature type="compositionally biased region" description="Basic and acidic residues" evidence="4">
    <location>
        <begin position="2779"/>
        <end position="2801"/>
    </location>
</feature>
<dbReference type="Gene3D" id="1.25.10.10">
    <property type="entry name" value="Leucine-rich Repeat Variant"/>
    <property type="match status" value="4"/>
</dbReference>
<feature type="compositionally biased region" description="Basic and acidic residues" evidence="4">
    <location>
        <begin position="2839"/>
        <end position="2854"/>
    </location>
</feature>
<feature type="compositionally biased region" description="Polar residues" evidence="4">
    <location>
        <begin position="3188"/>
        <end position="3197"/>
    </location>
</feature>
<feature type="region of interest" description="Disordered" evidence="4">
    <location>
        <begin position="112"/>
        <end position="188"/>
    </location>
</feature>
<dbReference type="InterPro" id="IPR045110">
    <property type="entry name" value="XMAP215"/>
</dbReference>
<evidence type="ECO:0000313" key="7">
    <source>
        <dbReference type="EMBL" id="KMZ91458.1"/>
    </source>
</evidence>
<feature type="region of interest" description="Disordered" evidence="4">
    <location>
        <begin position="3137"/>
        <end position="3229"/>
    </location>
</feature>
<dbReference type="InterPro" id="IPR016024">
    <property type="entry name" value="ARM-type_fold"/>
</dbReference>
<comment type="subcellular location">
    <subcellularLocation>
        <location evidence="1">Cytoplasm</location>
        <location evidence="1">Cytoskeleton</location>
    </subcellularLocation>
</comment>
<proteinExistence type="predicted"/>
<name>A0A0J9VV24_PLAVI</name>
<evidence type="ECO:0000313" key="8">
    <source>
        <dbReference type="Proteomes" id="UP000053776"/>
    </source>
</evidence>
<keyword evidence="5" id="KW-1133">Transmembrane helix</keyword>
<feature type="compositionally biased region" description="Polar residues" evidence="4">
    <location>
        <begin position="2342"/>
        <end position="2360"/>
    </location>
</feature>
<feature type="transmembrane region" description="Helical" evidence="5">
    <location>
        <begin position="3293"/>
        <end position="3318"/>
    </location>
</feature>
<feature type="region of interest" description="Disordered" evidence="4">
    <location>
        <begin position="1783"/>
        <end position="1805"/>
    </location>
</feature>
<evidence type="ECO:0000259" key="6">
    <source>
        <dbReference type="SMART" id="SM01349"/>
    </source>
</evidence>
<evidence type="ECO:0000256" key="2">
    <source>
        <dbReference type="ARBA" id="ARBA00022490"/>
    </source>
</evidence>
<accession>A0A0J9VV24</accession>
<dbReference type="Proteomes" id="UP000053776">
    <property type="component" value="Unassembled WGS sequence"/>
</dbReference>
<dbReference type="GO" id="GO:0046785">
    <property type="term" value="P:microtubule polymerization"/>
    <property type="evidence" value="ECO:0007669"/>
    <property type="project" value="InterPro"/>
</dbReference>
<keyword evidence="5" id="KW-0472">Membrane</keyword>
<feature type="domain" description="TOG" evidence="6">
    <location>
        <begin position="525"/>
        <end position="754"/>
    </location>
</feature>
<feature type="compositionally biased region" description="Low complexity" evidence="4">
    <location>
        <begin position="3081"/>
        <end position="3096"/>
    </location>
</feature>
<dbReference type="GO" id="GO:0051010">
    <property type="term" value="F:microtubule plus-end binding"/>
    <property type="evidence" value="ECO:0007669"/>
    <property type="project" value="InterPro"/>
</dbReference>
<feature type="region of interest" description="Disordered" evidence="4">
    <location>
        <begin position="2745"/>
        <end position="2801"/>
    </location>
</feature>
<feature type="transmembrane region" description="Helical" evidence="5">
    <location>
        <begin position="3265"/>
        <end position="3286"/>
    </location>
</feature>
<keyword evidence="5" id="KW-0812">Transmembrane</keyword>
<evidence type="ECO:0000256" key="1">
    <source>
        <dbReference type="ARBA" id="ARBA00004245"/>
    </source>
</evidence>
<dbReference type="InterPro" id="IPR011989">
    <property type="entry name" value="ARM-like"/>
</dbReference>
<feature type="region of interest" description="Disordered" evidence="4">
    <location>
        <begin position="773"/>
        <end position="806"/>
    </location>
</feature>
<dbReference type="EMBL" id="KQ235088">
    <property type="protein sequence ID" value="KMZ91458.1"/>
    <property type="molecule type" value="Genomic_DNA"/>
</dbReference>
<dbReference type="GO" id="GO:0061863">
    <property type="term" value="F:microtubule plus end polymerase"/>
    <property type="evidence" value="ECO:0007669"/>
    <property type="project" value="InterPro"/>
</dbReference>
<sequence>MDNRKFLRIGKSVVHGRTGPLRGDLGNAAEEQERGKGAPKGGSSGNGGSSSTANSTANNATNNAANRGKPAGEAAQDEGALNSHFNAEESENNSGDIFEQLLQRELAKGALGGGVVGKNASKVKGGVGEECEKGRGSVNGAYDKRENASHSAGGGKRGGGKAETEDPTENPAENRTEDPAEDPTEDLSQIDLTVRVNSSQVKFRMHGYNQVIKCFSGEGNTKEKMEVANLLFKEEDSVLKYLGDNNLICQIKAAEMTAEYIRVLKEIHFYSFKEVYPNEEELTNSFVNDVKNKLFAIFTKIERVLIEKILTNAKSFDSGYSIVSKIIEFCSSDKVTVNVLTLLCEHMHGIYLKANKSVSNIKGVKIKVISSVLQLLHKLLSSFGASVICVKTLNKFCLKFNEMVDKSVKSNFYLLYIEMLSQIKNAEFHNCILNELNSQQKNYITKELQKEEYQRGAGAKPWVSTYLLNQGSSGQGKIGADGDDHPNDSSFSNNLSNLIEEADVFKEICTKQWEKRVLEGCIDKNVSSGNNNNSGSNSLSNENLLPWKIKVEAINLLCDKMKAKCAIKKTPYISTLLSMINKLLKNESALPVVVSTLKLLHVFIEKFEKEIYATVKSFSFILCAKLKDSNKQVSNACMECLTKAICVYNMEIFIDDLSKNLKDKNNNTRMVTLEFLLKVFEHVDRKNVVSIIEVTKHLLNDTVANIKNTACKMYALIVTNFGEEVHPAFFAALPANKKKSILALCVGGGVASGGGSAVGNSGIGSGVGGGVANSAGGGAGRPPHGEDPPGGRSTGGAATQGDNVEQVLPRNITNNMKSNSYTAKIEAINELTKWIGSEMNMANVHLENLLSFIKKNCYDFKGKYIQLNNAVYDFFNQLVDHLYHFNIHQGNNPHFVKVMSVLIPLYMEKTKDKRDSVLCNNFLQKCFQYFDNNVVMDIVIRSSDAKNAKKCEECIKMLQRLFLLKAANVGANTGPNTGAASSGNGSPPSVNVKSLIFFLKKFVDSKNTNLKNSSILLLQLLSRNYGDKYVLSHLEGISESVRQSVKSKEDVERFVQRQGLQSSLQSSASLVRAADANKCSGSSVSAGEMGKKQVGGQASGQATAQHSNRHAKWGEANQEEPLAGAQSNTVEIDYSNTYLNYKSTKIVAKKEDGGEQFPARTKESEAQEQWKGANRNDQEDYDEGEDDPEDEQGEDEEEEEEEEKMVNISDLVRQHVSHIMSDGNERSSHISKIINVIEKVGKYYINPERLEVLINKHTMHKILSISKSKCAELLYVLMFSLRDNVHLFVDTLLDCIVKMIDDADVGLEQIDKLLSCLCKNVGISKYIGYINGFIMSEKLSNMREEGGAAPMYASGQSSGRLDNQGRRSPKRNKIHVLISNINTNHILLLNEKVIKKKVLGFYLDLFFDDCEEVRQKSSQVLDHIYAKYKGAIFLEIYEKLSLHKKECLQDIINQMKASKEDFSFYAILMSNHSQLKRLSNNESNLSGPTPTLSKSRSIKRLSSISKNKILKIEFPPHHKIKADGLKWEKHFDQAHANYLTREFKPFSSPELIVHMFSDNANVVNRSILFFKDYLSNSSNQSTLFSKPGFLGLLLKWIFYTLNGHQSSHELLCACVNLLRIILKTIEDNYVYLNEQELVMVVNFIWDRMNAAATSSEMRKKLKEILLCLCYISDHKLYFSLLLKNLSSCNQKRICDSLDLILKLLILYKEKCLHVEKDVMKILQVFTVHSKNKGVTMCCLKIFANIQSFCPGFYKCIDNDDISTYLKRKVDEFVENWPDYKICPKDTEDEENNSSYQSDDSEGIPKEEGNRELAAYLKNNTSQRNSIRKEVEGHVSEFRRNVEEVLEVKKKIEEIEMDRTNESYMNDQISYVSISNSLKFAMEGNSYSRNKEIFHILESKNSEKVEGSNSYENSLIYFRFVYLASFLYSNDVETISRVCRLIVENIVQVGKKSKNGNFILKESGNYIFKNFGLFITLIKGANYSLRFLFKKSFAKDINQSFVHFNAILSNVLLVDILMKKKSCIARLSFNHFSFFFINTIVCLSIYTKVIHTNKSIYFFKNGSTARSLVTSILNNLLGREFLTSHSKLLEYVCNVSLNLGFDIMKNKKILLDDLTDTSEFYIYTNTYIKILNKIYKKIMNKICEEDRKDNPFVYRILHLLFLNLHRYDIYLGRMQGDRGRKRKMEGEQNEASFGGSHNSGSFYGKKVCNGERLSGDAAIGGGAVFPGENSDHSVFDCRAVYYENLGGAPPGDAIPTGGGGGAVTAGSGAVIPGSGAVIPGSGGLGAGRASNAGRGGLPPRASNGQPRPSNGQPRPSNGQPRPSNGQPRPSNTLLRPSSAHLRPSNTQPRLSGTSRTASVTQEAEHEPSGEAAQRAGNNTDETTTHSREEANKVHASRMDFMTKYLFFIQLIFYGIKKNNPLILLAYVTHEIKKSYAMNLTYYYGKMEVLLNKDVRNCVPTINVNTSGEFYGLDFSFQKFLDEHEHLQRLEEPILSSYKEVFSQYATLDAESIYNSFDLSIDEVVNKKREFLESLKMMNVNEVAFNSSKYEHLKAAILEYINELQNTEVLDDLQSVDHASDYDFLCTMYRIPKEVERQPAGGESGVKEGGEKGDHSKGDGVKGEGVKGEGEGDPRADKPSDADVAQRDDQKGPTLGNGARDVQERKDEDTPGKPNQRGEEEEDNPGEPHQRGEDTPPHGNITQLSFPEKKEVTFISRSIYLRNDTVENIDLYELKLKCDSTLREAHGGLAGEKADPPFGVKDSRESGSHQSGANPGVVPKEGMEIHSGGEKHHPSAAYDKKDPLNIFNNSKFETCGRRGGGHNEDPLQTERQIRGSQAEQSHFHSDPSKYQVEQKHSSNNPHSAYKHAHAEEDSQGNKTDYHISVCAAEGESKGRQLDGQGSFSMERTSPHGGSIELAAGQGFPPVPPAQMTQQGRLRNSEEAVRKTQMGVGDFAKERPSADLRGSTLRSNTLRSNTPRALHADHTLAVEEKPQCVLKRGKSNDGKYKWSDYGGSTVMRGDRQNGSSSCAVAATGGDHGRPLTKSKTNVKYLIKKYESQRDIVGASHSVKSASISSRGKNAESLTTGSNGSSTFNGGATHHHRSRANRVDNPIGNSKVPSFQVDKKKKYLYERSMSSSSFDVKAKGGGDIQNTSNSVRQNAIIRRSDVGKNFSNTPFLQKGEKRSFPHASHSNSVSSRNEAAATATATATATAGANSKSHGAPPSHSAKRKNNIGISIPLKKSILRMLSVCSARGARDVCVRPHSCVFVNVFAQMGVFCVPFIYASCVRLFCMPILCASFICPFCMPILCASFICCFFSPSLQKT</sequence>
<feature type="region of interest" description="Disordered" evidence="4">
    <location>
        <begin position="2889"/>
        <end position="2908"/>
    </location>
</feature>
<feature type="region of interest" description="Disordered" evidence="4">
    <location>
        <begin position="2594"/>
        <end position="2705"/>
    </location>
</feature>
<feature type="region of interest" description="Disordered" evidence="4">
    <location>
        <begin position="2284"/>
        <end position="2389"/>
    </location>
</feature>
<feature type="domain" description="TOG" evidence="6">
    <location>
        <begin position="797"/>
        <end position="1063"/>
    </location>
</feature>
<dbReference type="GO" id="GO:0007051">
    <property type="term" value="P:spindle organization"/>
    <property type="evidence" value="ECO:0007669"/>
    <property type="project" value="InterPro"/>
</dbReference>
<dbReference type="InterPro" id="IPR034085">
    <property type="entry name" value="TOG"/>
</dbReference>
<dbReference type="PANTHER" id="PTHR12609">
    <property type="entry name" value="MICROTUBULE ASSOCIATED PROTEIN XMAP215"/>
    <property type="match status" value="1"/>
</dbReference>
<feature type="compositionally biased region" description="Acidic residues" evidence="4">
    <location>
        <begin position="1179"/>
        <end position="1203"/>
    </location>
</feature>
<feature type="region of interest" description="Disordered" evidence="4">
    <location>
        <begin position="3070"/>
        <end position="3118"/>
    </location>
</feature>
<dbReference type="GO" id="GO:0030951">
    <property type="term" value="P:establishment or maintenance of microtubule cytoskeleton polarity"/>
    <property type="evidence" value="ECO:0007669"/>
    <property type="project" value="InterPro"/>
</dbReference>
<feature type="region of interest" description="Disordered" evidence="4">
    <location>
        <begin position="2831"/>
        <end position="2876"/>
    </location>
</feature>
<feature type="compositionally biased region" description="Polar residues" evidence="4">
    <location>
        <begin position="2301"/>
        <end position="2334"/>
    </location>
</feature>
<protein>
    <recommendedName>
        <fullName evidence="6">TOG domain-containing protein</fullName>
    </recommendedName>
</protein>